<sequence length="67" mass="8077">MNIAFSHRNIHFQENQNLALFFQPISTFWLYLPKKIISFLLRIKYLEILNRNYEATSLIFIMKPQAS</sequence>
<organism evidence="1 2">
    <name type="scientific">Methylophaga sulfidovorans</name>
    <dbReference type="NCBI Taxonomy" id="45496"/>
    <lineage>
        <taxon>Bacteria</taxon>
        <taxon>Pseudomonadati</taxon>
        <taxon>Pseudomonadota</taxon>
        <taxon>Gammaproteobacteria</taxon>
        <taxon>Thiotrichales</taxon>
        <taxon>Piscirickettsiaceae</taxon>
        <taxon>Methylophaga</taxon>
    </lineage>
</organism>
<accession>A0A1I3UKU7</accession>
<protein>
    <submittedName>
        <fullName evidence="1">Uncharacterized protein</fullName>
    </submittedName>
</protein>
<evidence type="ECO:0000313" key="1">
    <source>
        <dbReference type="EMBL" id="SFJ83532.1"/>
    </source>
</evidence>
<proteinExistence type="predicted"/>
<keyword evidence="2" id="KW-1185">Reference proteome</keyword>
<dbReference type="Proteomes" id="UP000198924">
    <property type="component" value="Unassembled WGS sequence"/>
</dbReference>
<evidence type="ECO:0000313" key="2">
    <source>
        <dbReference type="Proteomes" id="UP000198924"/>
    </source>
</evidence>
<dbReference type="EMBL" id="FOSH01000002">
    <property type="protein sequence ID" value="SFJ83532.1"/>
    <property type="molecule type" value="Genomic_DNA"/>
</dbReference>
<dbReference type="AlphaFoldDB" id="A0A1I3UKU7"/>
<gene>
    <name evidence="1" type="ORF">SAMN04488079_1025</name>
</gene>
<reference evidence="2" key="1">
    <citation type="submission" date="2016-10" db="EMBL/GenBank/DDBJ databases">
        <authorList>
            <person name="Varghese N."/>
            <person name="Submissions S."/>
        </authorList>
    </citation>
    <scope>NUCLEOTIDE SEQUENCE [LARGE SCALE GENOMIC DNA]</scope>
    <source>
        <strain evidence="2">DSM 11578</strain>
    </source>
</reference>
<name>A0A1I3UKU7_9GAMM</name>
<dbReference type="STRING" id="45496.SAMN04488079_1025"/>